<accession>A0A1L3GK20</accession>
<name>A0A1L3GK20_SYNAC</name>
<dbReference type="PRINTS" id="PR01490">
    <property type="entry name" value="RTXTOXIND"/>
</dbReference>
<keyword evidence="1" id="KW-0175">Coiled coil</keyword>
<dbReference type="EMBL" id="CP015518">
    <property type="protein sequence ID" value="APG26240.1"/>
    <property type="molecule type" value="Genomic_DNA"/>
</dbReference>
<dbReference type="OrthoDB" id="9778236at2"/>
<evidence type="ECO:0000256" key="1">
    <source>
        <dbReference type="SAM" id="Coils"/>
    </source>
</evidence>
<keyword evidence="3" id="KW-1185">Reference proteome</keyword>
<dbReference type="PANTHER" id="PTHR30438">
    <property type="entry name" value="36 KDA ANTIGEN-RELATED"/>
    <property type="match status" value="1"/>
</dbReference>
<dbReference type="AlphaFoldDB" id="A0A1L3GK20"/>
<evidence type="ECO:0000313" key="3">
    <source>
        <dbReference type="Proteomes" id="UP000182264"/>
    </source>
</evidence>
<dbReference type="STRING" id="29542.A6070_01010"/>
<dbReference type="Gene3D" id="1.10.287.470">
    <property type="entry name" value="Helix hairpin bin"/>
    <property type="match status" value="2"/>
</dbReference>
<feature type="coiled-coil region" evidence="1">
    <location>
        <begin position="103"/>
        <end position="155"/>
    </location>
</feature>
<dbReference type="KEGG" id="pace:A6070_01010"/>
<dbReference type="Proteomes" id="UP000182264">
    <property type="component" value="Chromosome"/>
</dbReference>
<sequence>MLQFRTRLLLTLAAGGLIIAGIFYGARLLKTDAVPDGFASGNGRIEAAEIDIAAKTAGRVEEIDVKEGDFVTAGQVLARMDTEVLEARKKEAQALLRQAGYAVEAARSQVNRYRGEKEAAQAVVRQRQAEIVAARNRLERSRAAARENAVSAQRVDDDRAAYLSLLAMLHAAEADVKAVEAAIVMSGSQVIGAESSVEAAQATLQRIEAEIRDSVLKAPCSGRVQYRVAQPGEVLGAGGIVLNMINLADVYMTFFLPTAAAGKLAIGSEARLILDAAPRYVVPATISFVADVAQFTPKTVETASERQKLMFRVKAQIAPELLSKYITNVKTGLPGSAYVRIDPRQPWPEALQVRLPP</sequence>
<evidence type="ECO:0000313" key="2">
    <source>
        <dbReference type="EMBL" id="APG26240.1"/>
    </source>
</evidence>
<keyword evidence="2" id="KW-0378">Hydrolase</keyword>
<reference evidence="2 3" key="1">
    <citation type="journal article" date="2017" name="Genome Announc.">
        <title>Complete Genome Sequences of Two Acetylene-Fermenting Pelobacter acetylenicus Strains.</title>
        <authorList>
            <person name="Sutton J.M."/>
            <person name="Baesman S.M."/>
            <person name="Fierst J.L."/>
            <person name="Poret-Peterson A.T."/>
            <person name="Oremland R.S."/>
            <person name="Dunlap D.S."/>
            <person name="Akob D.M."/>
        </authorList>
    </citation>
    <scope>NUCLEOTIDE SEQUENCE [LARGE SCALE GENOMIC DNA]</scope>
    <source>
        <strain evidence="2 3">DSM 3247</strain>
    </source>
</reference>
<feature type="coiled-coil region" evidence="1">
    <location>
        <begin position="190"/>
        <end position="217"/>
    </location>
</feature>
<dbReference type="GO" id="GO:0005886">
    <property type="term" value="C:plasma membrane"/>
    <property type="evidence" value="ECO:0007669"/>
    <property type="project" value="TreeGrafter"/>
</dbReference>
<protein>
    <submittedName>
        <fullName evidence="2">Glycoside hydrolase family 43</fullName>
    </submittedName>
</protein>
<dbReference type="Gene3D" id="2.40.50.100">
    <property type="match status" value="2"/>
</dbReference>
<dbReference type="RefSeq" id="WP_072288070.1">
    <property type="nucleotide sequence ID" value="NZ_CP015455.1"/>
</dbReference>
<dbReference type="PANTHER" id="PTHR30438:SF2">
    <property type="entry name" value="MEMBRANE PROTEIN"/>
    <property type="match status" value="1"/>
</dbReference>
<dbReference type="GO" id="GO:0016787">
    <property type="term" value="F:hydrolase activity"/>
    <property type="evidence" value="ECO:0007669"/>
    <property type="project" value="UniProtKB-KW"/>
</dbReference>
<proteinExistence type="predicted"/>
<dbReference type="Gene3D" id="2.40.30.170">
    <property type="match status" value="1"/>
</dbReference>
<organism evidence="2 3">
    <name type="scientific">Syntrophotalea acetylenica</name>
    <name type="common">Pelobacter acetylenicus</name>
    <dbReference type="NCBI Taxonomy" id="29542"/>
    <lineage>
        <taxon>Bacteria</taxon>
        <taxon>Pseudomonadati</taxon>
        <taxon>Thermodesulfobacteriota</taxon>
        <taxon>Desulfuromonadia</taxon>
        <taxon>Desulfuromonadales</taxon>
        <taxon>Syntrophotaleaceae</taxon>
        <taxon>Syntrophotalea</taxon>
    </lineage>
</organism>
<dbReference type="SUPFAM" id="SSF111369">
    <property type="entry name" value="HlyD-like secretion proteins"/>
    <property type="match status" value="2"/>
</dbReference>
<gene>
    <name evidence="2" type="ORF">A7E75_07065</name>
</gene>